<feature type="region of interest" description="Disordered" evidence="1">
    <location>
        <begin position="1"/>
        <end position="81"/>
    </location>
</feature>
<dbReference type="Proteomes" id="UP000192247">
    <property type="component" value="Unassembled WGS sequence"/>
</dbReference>
<organism evidence="3 4">
    <name type="scientific">Tropilaelaps mercedesae</name>
    <dbReference type="NCBI Taxonomy" id="418985"/>
    <lineage>
        <taxon>Eukaryota</taxon>
        <taxon>Metazoa</taxon>
        <taxon>Ecdysozoa</taxon>
        <taxon>Arthropoda</taxon>
        <taxon>Chelicerata</taxon>
        <taxon>Arachnida</taxon>
        <taxon>Acari</taxon>
        <taxon>Parasitiformes</taxon>
        <taxon>Mesostigmata</taxon>
        <taxon>Gamasina</taxon>
        <taxon>Dermanyssoidea</taxon>
        <taxon>Laelapidae</taxon>
        <taxon>Tropilaelaps</taxon>
    </lineage>
</organism>
<feature type="domain" description="UMA" evidence="2">
    <location>
        <begin position="91"/>
        <end position="140"/>
    </location>
</feature>
<gene>
    <name evidence="3" type="ORF">BIW11_14235</name>
</gene>
<dbReference type="EMBL" id="MNPL01032923">
    <property type="protein sequence ID" value="OQR66329.1"/>
    <property type="molecule type" value="Genomic_DNA"/>
</dbReference>
<proteinExistence type="predicted"/>
<feature type="compositionally biased region" description="Low complexity" evidence="1">
    <location>
        <begin position="63"/>
        <end position="76"/>
    </location>
</feature>
<feature type="compositionally biased region" description="Polar residues" evidence="1">
    <location>
        <begin position="19"/>
        <end position="33"/>
    </location>
</feature>
<keyword evidence="4" id="KW-1185">Reference proteome</keyword>
<protein>
    <recommendedName>
        <fullName evidence="2">UMA domain-containing protein</fullName>
    </recommendedName>
</protein>
<evidence type="ECO:0000256" key="1">
    <source>
        <dbReference type="SAM" id="MobiDB-lite"/>
    </source>
</evidence>
<evidence type="ECO:0000313" key="3">
    <source>
        <dbReference type="EMBL" id="OQR66329.1"/>
    </source>
</evidence>
<dbReference type="InParanoid" id="A0A1V9WYM3"/>
<evidence type="ECO:0000259" key="2">
    <source>
        <dbReference type="PROSITE" id="PS51497"/>
    </source>
</evidence>
<dbReference type="InterPro" id="IPR023340">
    <property type="entry name" value="UMA"/>
</dbReference>
<dbReference type="AlphaFoldDB" id="A0A1V9WYM3"/>
<comment type="caution">
    <text evidence="3">The sequence shown here is derived from an EMBL/GenBank/DDBJ whole genome shotgun (WGS) entry which is preliminary data.</text>
</comment>
<dbReference type="PROSITE" id="PS51497">
    <property type="entry name" value="UMA"/>
    <property type="match status" value="1"/>
</dbReference>
<reference evidence="3 4" key="1">
    <citation type="journal article" date="2017" name="Gigascience">
        <title>Draft genome of the honey bee ectoparasitic mite, Tropilaelaps mercedesae, is shaped by the parasitic life history.</title>
        <authorList>
            <person name="Dong X."/>
            <person name="Armstrong S.D."/>
            <person name="Xia D."/>
            <person name="Makepeace B.L."/>
            <person name="Darby A.C."/>
            <person name="Kadowaki T."/>
        </authorList>
    </citation>
    <scope>NUCLEOTIDE SEQUENCE [LARGE SCALE GENOMIC DNA]</scope>
    <source>
        <strain evidence="3">Wuxi-XJTLU</strain>
    </source>
</reference>
<name>A0A1V9WYM3_9ACAR</name>
<accession>A0A1V9WYM3</accession>
<dbReference type="OrthoDB" id="5959275at2759"/>
<evidence type="ECO:0000313" key="4">
    <source>
        <dbReference type="Proteomes" id="UP000192247"/>
    </source>
</evidence>
<sequence>MSLFSALFGSSKPKKDQRSASVTSLPQASTTTKPEQDFVVLQDSDFKVPSRPQYPDLSGLHVSQPSGTGGPSSLPPNHLIGAMDTLPRQALDKVPFKLDSKLSSGKSGDQAWGNLTRSLNDIGSRIEEYAYDFKLEHTVLTE</sequence>